<name>A0A069QFS8_HOYLO</name>
<sequence>MALQGFTICRATYRIRLFISSLRAFHKNAINEPPKGLPHTQPSVSMPLELSPKYVLVTKSIAQTSPLCKVQTAFLLITMKAPLALMCQL</sequence>
<keyword evidence="2" id="KW-1185">Reference proteome</keyword>
<dbReference type="HOGENOM" id="CLU_2452134_0_0_10"/>
<dbReference type="Proteomes" id="UP000027442">
    <property type="component" value="Unassembled WGS sequence"/>
</dbReference>
<evidence type="ECO:0000313" key="2">
    <source>
        <dbReference type="Proteomes" id="UP000027442"/>
    </source>
</evidence>
<organism evidence="1 2">
    <name type="scientific">Hoylesella loescheii DSM 19665 = JCM 12249 = ATCC 15930</name>
    <dbReference type="NCBI Taxonomy" id="1122985"/>
    <lineage>
        <taxon>Bacteria</taxon>
        <taxon>Pseudomonadati</taxon>
        <taxon>Bacteroidota</taxon>
        <taxon>Bacteroidia</taxon>
        <taxon>Bacteroidales</taxon>
        <taxon>Prevotellaceae</taxon>
        <taxon>Hoylesella</taxon>
    </lineage>
</organism>
<comment type="caution">
    <text evidence="1">The sequence shown here is derived from an EMBL/GenBank/DDBJ whole genome shotgun (WGS) entry which is preliminary data.</text>
</comment>
<evidence type="ECO:0000313" key="1">
    <source>
        <dbReference type="EMBL" id="KDR50889.1"/>
    </source>
</evidence>
<dbReference type="EMBL" id="JNGW01000134">
    <property type="protein sequence ID" value="KDR50889.1"/>
    <property type="molecule type" value="Genomic_DNA"/>
</dbReference>
<gene>
    <name evidence="1" type="ORF">HMPREF1991_03071</name>
</gene>
<reference evidence="1 2" key="1">
    <citation type="submission" date="2013-08" db="EMBL/GenBank/DDBJ databases">
        <authorList>
            <person name="Weinstock G."/>
            <person name="Sodergren E."/>
            <person name="Wylie T."/>
            <person name="Fulton L."/>
            <person name="Fulton R."/>
            <person name="Fronick C."/>
            <person name="O'Laughlin M."/>
            <person name="Godfrey J."/>
            <person name="Miner T."/>
            <person name="Herter B."/>
            <person name="Appelbaum E."/>
            <person name="Cordes M."/>
            <person name="Lek S."/>
            <person name="Wollam A."/>
            <person name="Pepin K.H."/>
            <person name="Palsikar V.B."/>
            <person name="Mitreva M."/>
            <person name="Wilson R.K."/>
        </authorList>
    </citation>
    <scope>NUCLEOTIDE SEQUENCE [LARGE SCALE GENOMIC DNA]</scope>
    <source>
        <strain evidence="1 2">ATCC 15930</strain>
    </source>
</reference>
<accession>A0A069QFS8</accession>
<protein>
    <submittedName>
        <fullName evidence="1">Uncharacterized protein</fullName>
    </submittedName>
</protein>
<proteinExistence type="predicted"/>
<dbReference type="AlphaFoldDB" id="A0A069QFS8"/>